<sequence>MWCVSDRAECASPCLSLSVFLPLQPVCLGEATGWPGCGGGEGGGVCLRPHGVTLAPTADTLPPLMRLTHYNLHLHLLSLTECVRVCR</sequence>
<feature type="chain" id="PRO_5042073092" description="Secreted protein" evidence="1">
    <location>
        <begin position="30"/>
        <end position="87"/>
    </location>
</feature>
<organism evidence="2 3">
    <name type="scientific">Petrolisthes manimaculis</name>
    <dbReference type="NCBI Taxonomy" id="1843537"/>
    <lineage>
        <taxon>Eukaryota</taxon>
        <taxon>Metazoa</taxon>
        <taxon>Ecdysozoa</taxon>
        <taxon>Arthropoda</taxon>
        <taxon>Crustacea</taxon>
        <taxon>Multicrustacea</taxon>
        <taxon>Malacostraca</taxon>
        <taxon>Eumalacostraca</taxon>
        <taxon>Eucarida</taxon>
        <taxon>Decapoda</taxon>
        <taxon>Pleocyemata</taxon>
        <taxon>Anomura</taxon>
        <taxon>Galatheoidea</taxon>
        <taxon>Porcellanidae</taxon>
        <taxon>Petrolisthes</taxon>
    </lineage>
</organism>
<feature type="signal peptide" evidence="1">
    <location>
        <begin position="1"/>
        <end position="29"/>
    </location>
</feature>
<dbReference type="EMBL" id="JAWZYT010006872">
    <property type="protein sequence ID" value="KAK4287404.1"/>
    <property type="molecule type" value="Genomic_DNA"/>
</dbReference>
<evidence type="ECO:0000256" key="1">
    <source>
        <dbReference type="SAM" id="SignalP"/>
    </source>
</evidence>
<dbReference type="Proteomes" id="UP001292094">
    <property type="component" value="Unassembled WGS sequence"/>
</dbReference>
<evidence type="ECO:0000313" key="3">
    <source>
        <dbReference type="Proteomes" id="UP001292094"/>
    </source>
</evidence>
<reference evidence="2" key="1">
    <citation type="submission" date="2023-11" db="EMBL/GenBank/DDBJ databases">
        <title>Genome assemblies of two species of porcelain crab, Petrolisthes cinctipes and Petrolisthes manimaculis (Anomura: Porcellanidae).</title>
        <authorList>
            <person name="Angst P."/>
        </authorList>
    </citation>
    <scope>NUCLEOTIDE SEQUENCE</scope>
    <source>
        <strain evidence="2">PB745_02</strain>
        <tissue evidence="2">Gill</tissue>
    </source>
</reference>
<protein>
    <recommendedName>
        <fullName evidence="4">Secreted protein</fullName>
    </recommendedName>
</protein>
<keyword evidence="1" id="KW-0732">Signal</keyword>
<proteinExistence type="predicted"/>
<keyword evidence="3" id="KW-1185">Reference proteome</keyword>
<accession>A0AAE1TL95</accession>
<name>A0AAE1TL95_9EUCA</name>
<evidence type="ECO:0008006" key="4">
    <source>
        <dbReference type="Google" id="ProtNLM"/>
    </source>
</evidence>
<evidence type="ECO:0000313" key="2">
    <source>
        <dbReference type="EMBL" id="KAK4287404.1"/>
    </source>
</evidence>
<comment type="caution">
    <text evidence="2">The sequence shown here is derived from an EMBL/GenBank/DDBJ whole genome shotgun (WGS) entry which is preliminary data.</text>
</comment>
<gene>
    <name evidence="2" type="ORF">Pmani_039520</name>
</gene>
<dbReference type="AlphaFoldDB" id="A0AAE1TL95"/>